<accession>A0A381QWF6</accession>
<dbReference type="EMBL" id="UINC01001564">
    <property type="protein sequence ID" value="SUZ83745.1"/>
    <property type="molecule type" value="Genomic_DNA"/>
</dbReference>
<organism evidence="1">
    <name type="scientific">marine metagenome</name>
    <dbReference type="NCBI Taxonomy" id="408172"/>
    <lineage>
        <taxon>unclassified sequences</taxon>
        <taxon>metagenomes</taxon>
        <taxon>ecological metagenomes</taxon>
    </lineage>
</organism>
<proteinExistence type="predicted"/>
<dbReference type="AlphaFoldDB" id="A0A381QWF6"/>
<gene>
    <name evidence="1" type="ORF">METZ01_LOCUS36599</name>
</gene>
<evidence type="ECO:0000313" key="1">
    <source>
        <dbReference type="EMBL" id="SUZ83745.1"/>
    </source>
</evidence>
<protein>
    <submittedName>
        <fullName evidence="1">Uncharacterized protein</fullName>
    </submittedName>
</protein>
<name>A0A381QWF6_9ZZZZ</name>
<sequence>MPWRKYLCEFPNNSASKTLEKREHTCQAWWLPGRDLILLLRQIFSDSKFWMLQLPGLILVGVFEVHWLLIQECSVWTFSSAIDWVLTS</sequence>
<reference evidence="1" key="1">
    <citation type="submission" date="2018-05" db="EMBL/GenBank/DDBJ databases">
        <authorList>
            <person name="Lanie J.A."/>
            <person name="Ng W.-L."/>
            <person name="Kazmierczak K.M."/>
            <person name="Andrzejewski T.M."/>
            <person name="Davidsen T.M."/>
            <person name="Wayne K.J."/>
            <person name="Tettelin H."/>
            <person name="Glass J.I."/>
            <person name="Rusch D."/>
            <person name="Podicherti R."/>
            <person name="Tsui H.-C.T."/>
            <person name="Winkler M.E."/>
        </authorList>
    </citation>
    <scope>NUCLEOTIDE SEQUENCE</scope>
</reference>